<evidence type="ECO:0000256" key="1">
    <source>
        <dbReference type="SAM" id="MobiDB-lite"/>
    </source>
</evidence>
<dbReference type="SUPFAM" id="SSF56300">
    <property type="entry name" value="Metallo-dependent phosphatases"/>
    <property type="match status" value="1"/>
</dbReference>
<evidence type="ECO:0000313" key="4">
    <source>
        <dbReference type="Proteomes" id="UP000800094"/>
    </source>
</evidence>
<dbReference type="GO" id="GO:0016787">
    <property type="term" value="F:hydrolase activity"/>
    <property type="evidence" value="ECO:0007669"/>
    <property type="project" value="InterPro"/>
</dbReference>
<dbReference type="PANTHER" id="PTHR12905">
    <property type="entry name" value="METALLOPHOSPHOESTERASE"/>
    <property type="match status" value="1"/>
</dbReference>
<dbReference type="PANTHER" id="PTHR12905:SF0">
    <property type="entry name" value="CALCINEURIN-LIKE PHOSPHOESTERASE DOMAIN-CONTAINING PROTEIN"/>
    <property type="match status" value="1"/>
</dbReference>
<keyword evidence="4" id="KW-1185">Reference proteome</keyword>
<dbReference type="RefSeq" id="XP_033690054.1">
    <property type="nucleotide sequence ID" value="XM_033827927.1"/>
</dbReference>
<feature type="compositionally biased region" description="Low complexity" evidence="1">
    <location>
        <begin position="12"/>
        <end position="21"/>
    </location>
</feature>
<dbReference type="EMBL" id="ML987190">
    <property type="protein sequence ID" value="KAF2255050.1"/>
    <property type="molecule type" value="Genomic_DNA"/>
</dbReference>
<dbReference type="InterPro" id="IPR004843">
    <property type="entry name" value="Calcineurin-like_PHP"/>
</dbReference>
<name>A0A6A6IZN7_9PLEO</name>
<evidence type="ECO:0000313" key="3">
    <source>
        <dbReference type="EMBL" id="KAF2255050.1"/>
    </source>
</evidence>
<evidence type="ECO:0000259" key="2">
    <source>
        <dbReference type="Pfam" id="PF00149"/>
    </source>
</evidence>
<dbReference type="GeneID" id="54581257"/>
<dbReference type="Gene3D" id="3.60.21.10">
    <property type="match status" value="1"/>
</dbReference>
<protein>
    <submittedName>
        <fullName evidence="3">Metallo-dependent phosphatase</fullName>
    </submittedName>
</protein>
<dbReference type="Proteomes" id="UP000800094">
    <property type="component" value="Unassembled WGS sequence"/>
</dbReference>
<dbReference type="OrthoDB" id="630188at2759"/>
<dbReference type="AlphaFoldDB" id="A0A6A6IZN7"/>
<reference evidence="3" key="1">
    <citation type="journal article" date="2020" name="Stud. Mycol.">
        <title>101 Dothideomycetes genomes: a test case for predicting lifestyles and emergence of pathogens.</title>
        <authorList>
            <person name="Haridas S."/>
            <person name="Albert R."/>
            <person name="Binder M."/>
            <person name="Bloem J."/>
            <person name="Labutti K."/>
            <person name="Salamov A."/>
            <person name="Andreopoulos B."/>
            <person name="Baker S."/>
            <person name="Barry K."/>
            <person name="Bills G."/>
            <person name="Bluhm B."/>
            <person name="Cannon C."/>
            <person name="Castanera R."/>
            <person name="Culley D."/>
            <person name="Daum C."/>
            <person name="Ezra D."/>
            <person name="Gonzalez J."/>
            <person name="Henrissat B."/>
            <person name="Kuo A."/>
            <person name="Liang C."/>
            <person name="Lipzen A."/>
            <person name="Lutzoni F."/>
            <person name="Magnuson J."/>
            <person name="Mondo S."/>
            <person name="Nolan M."/>
            <person name="Ohm R."/>
            <person name="Pangilinan J."/>
            <person name="Park H.-J."/>
            <person name="Ramirez L."/>
            <person name="Alfaro M."/>
            <person name="Sun H."/>
            <person name="Tritt A."/>
            <person name="Yoshinaga Y."/>
            <person name="Zwiers L.-H."/>
            <person name="Turgeon B."/>
            <person name="Goodwin S."/>
            <person name="Spatafora J."/>
            <person name="Crous P."/>
            <person name="Grigoriev I."/>
        </authorList>
    </citation>
    <scope>NUCLEOTIDE SEQUENCE</scope>
    <source>
        <strain evidence="3">CBS 122368</strain>
    </source>
</reference>
<dbReference type="InterPro" id="IPR051693">
    <property type="entry name" value="UPF0046_metallophosphoest"/>
</dbReference>
<feature type="region of interest" description="Disordered" evidence="1">
    <location>
        <begin position="1"/>
        <end position="23"/>
    </location>
</feature>
<sequence length="341" mass="37624">MATQHPLKRSRSPSPTTSSSPVLQRFKTSESVKFLVISDTHDAELSFYPHCDVLLHCGDLTEDGTPSSISNALKALRKVNAELKLVIPGNHEISLDKDYYLAEGGTEDDHLKARDTAYGPEARRAGVSVLDEGTHTFTLKSGATFSIYASPWTPKYGASAFQYPSNKDRFNEFSPKWAENVGTETSVIPEGVDIVMTHGPPKYILDSTSDGRSAGCEHLRRAIARTRPKLHCFGHVHRGYGAQRIEFDPKWEEEEKSGDDLDCIVALPKEWVGKNQAKRKGYASLPPNSAEAFRDRKQTLMVNAAVMDEKDEPGNAPWVVNLELPLTKGAEGLRDGVSSVR</sequence>
<gene>
    <name evidence="3" type="ORF">BU26DRAFT_514854</name>
</gene>
<organism evidence="3 4">
    <name type="scientific">Trematosphaeria pertusa</name>
    <dbReference type="NCBI Taxonomy" id="390896"/>
    <lineage>
        <taxon>Eukaryota</taxon>
        <taxon>Fungi</taxon>
        <taxon>Dikarya</taxon>
        <taxon>Ascomycota</taxon>
        <taxon>Pezizomycotina</taxon>
        <taxon>Dothideomycetes</taxon>
        <taxon>Pleosporomycetidae</taxon>
        <taxon>Pleosporales</taxon>
        <taxon>Massarineae</taxon>
        <taxon>Trematosphaeriaceae</taxon>
        <taxon>Trematosphaeria</taxon>
    </lineage>
</organism>
<feature type="compositionally biased region" description="Basic residues" evidence="1">
    <location>
        <begin position="1"/>
        <end position="11"/>
    </location>
</feature>
<dbReference type="Pfam" id="PF00149">
    <property type="entry name" value="Metallophos"/>
    <property type="match status" value="1"/>
</dbReference>
<dbReference type="InterPro" id="IPR029052">
    <property type="entry name" value="Metallo-depent_PP-like"/>
</dbReference>
<accession>A0A6A6IZN7</accession>
<feature type="domain" description="Calcineurin-like phosphoesterase" evidence="2">
    <location>
        <begin position="33"/>
        <end position="238"/>
    </location>
</feature>
<proteinExistence type="predicted"/>
<dbReference type="CDD" id="cd07379">
    <property type="entry name" value="MPP_239FB"/>
    <property type="match status" value="1"/>
</dbReference>